<reference evidence="5 6" key="1">
    <citation type="journal article" date="2015" name="Nature">
        <title>rRNA introns, odd ribosomes, and small enigmatic genomes across a large radiation of phyla.</title>
        <authorList>
            <person name="Brown C.T."/>
            <person name="Hug L.A."/>
            <person name="Thomas B.C."/>
            <person name="Sharon I."/>
            <person name="Castelle C.J."/>
            <person name="Singh A."/>
            <person name="Wilkins M.J."/>
            <person name="Williams K.H."/>
            <person name="Banfield J.F."/>
        </authorList>
    </citation>
    <scope>NUCLEOTIDE SEQUENCE [LARGE SCALE GENOMIC DNA]</scope>
</reference>
<name>A0A0G0PYV3_9BACT</name>
<dbReference type="GO" id="GO:0008757">
    <property type="term" value="F:S-adenosylmethionine-dependent methyltransferase activity"/>
    <property type="evidence" value="ECO:0007669"/>
    <property type="project" value="InterPro"/>
</dbReference>
<evidence type="ECO:0000256" key="1">
    <source>
        <dbReference type="ARBA" id="ARBA00022603"/>
    </source>
</evidence>
<dbReference type="SUPFAM" id="SSF53335">
    <property type="entry name" value="S-adenosyl-L-methionine-dependent methyltransferases"/>
    <property type="match status" value="1"/>
</dbReference>
<evidence type="ECO:0000256" key="3">
    <source>
        <dbReference type="ARBA" id="ARBA00022691"/>
    </source>
</evidence>
<gene>
    <name evidence="5" type="ORF">UT64_C0010G0003</name>
</gene>
<evidence type="ECO:0000313" key="5">
    <source>
        <dbReference type="EMBL" id="KKR33329.1"/>
    </source>
</evidence>
<keyword evidence="2" id="KW-0808">Transferase</keyword>
<dbReference type="InterPro" id="IPR029063">
    <property type="entry name" value="SAM-dependent_MTases_sf"/>
</dbReference>
<dbReference type="AlphaFoldDB" id="A0A0G0PYV3"/>
<dbReference type="EMBL" id="LBXO01000010">
    <property type="protein sequence ID" value="KKR33329.1"/>
    <property type="molecule type" value="Genomic_DNA"/>
</dbReference>
<dbReference type="Pfam" id="PF08241">
    <property type="entry name" value="Methyltransf_11"/>
    <property type="match status" value="1"/>
</dbReference>
<feature type="domain" description="Methyltransferase type 11" evidence="4">
    <location>
        <begin position="47"/>
        <end position="145"/>
    </location>
</feature>
<dbReference type="Gene3D" id="3.40.50.150">
    <property type="entry name" value="Vaccinia Virus protein VP39"/>
    <property type="match status" value="1"/>
</dbReference>
<sequence>MAQQLIWEKEYQNPQLVTGGEEPLKDVRTFLKFLRKKGSERNNLKILDLGSGSGKNANYLAELGNEVVGLEISKTAIKIASENATARGVGVRYINQSIGDEYPFPDNDFDLAIDVTSSNSLNEEERNIYLAETKRVLKPGAYFFVRALCLDGDKNAKNLLKMFPGKEKDTYLIKEMGLIERVFSEKDFRDLYSDYFEIIALDKKSSYAKFGNQSYKRNYWLAYLRKR</sequence>
<dbReference type="Proteomes" id="UP000034137">
    <property type="component" value="Unassembled WGS sequence"/>
</dbReference>
<dbReference type="CDD" id="cd02440">
    <property type="entry name" value="AdoMet_MTases"/>
    <property type="match status" value="1"/>
</dbReference>
<evidence type="ECO:0000313" key="6">
    <source>
        <dbReference type="Proteomes" id="UP000034137"/>
    </source>
</evidence>
<accession>A0A0G0PYV3</accession>
<keyword evidence="1" id="KW-0489">Methyltransferase</keyword>
<dbReference type="InterPro" id="IPR013216">
    <property type="entry name" value="Methyltransf_11"/>
</dbReference>
<dbReference type="PANTHER" id="PTHR43464">
    <property type="entry name" value="METHYLTRANSFERASE"/>
    <property type="match status" value="1"/>
</dbReference>
<protein>
    <recommendedName>
        <fullName evidence="4">Methyltransferase type 11 domain-containing protein</fullName>
    </recommendedName>
</protein>
<proteinExistence type="predicted"/>
<evidence type="ECO:0000259" key="4">
    <source>
        <dbReference type="Pfam" id="PF08241"/>
    </source>
</evidence>
<dbReference type="PANTHER" id="PTHR43464:SF19">
    <property type="entry name" value="UBIQUINONE BIOSYNTHESIS O-METHYLTRANSFERASE, MITOCHONDRIAL"/>
    <property type="match status" value="1"/>
</dbReference>
<organism evidence="5 6">
    <name type="scientific">Candidatus Falkowbacteria bacterium GW2011_GWF2_39_8</name>
    <dbReference type="NCBI Taxonomy" id="1618642"/>
    <lineage>
        <taxon>Bacteria</taxon>
        <taxon>Candidatus Falkowiibacteriota</taxon>
    </lineage>
</organism>
<keyword evidence="3" id="KW-0949">S-adenosyl-L-methionine</keyword>
<comment type="caution">
    <text evidence="5">The sequence shown here is derived from an EMBL/GenBank/DDBJ whole genome shotgun (WGS) entry which is preliminary data.</text>
</comment>
<evidence type="ECO:0000256" key="2">
    <source>
        <dbReference type="ARBA" id="ARBA00022679"/>
    </source>
</evidence>
<dbReference type="GO" id="GO:0032259">
    <property type="term" value="P:methylation"/>
    <property type="evidence" value="ECO:0007669"/>
    <property type="project" value="UniProtKB-KW"/>
</dbReference>